<name>A0A9D3YYQ4_DREPO</name>
<reference evidence="1" key="2">
    <citation type="submission" date="2020-11" db="EMBL/GenBank/DDBJ databases">
        <authorList>
            <person name="McCartney M.A."/>
            <person name="Auch B."/>
            <person name="Kono T."/>
            <person name="Mallez S."/>
            <person name="Becker A."/>
            <person name="Gohl D.M."/>
            <person name="Silverstein K.A.T."/>
            <person name="Koren S."/>
            <person name="Bechman K.B."/>
            <person name="Herman A."/>
            <person name="Abrahante J.E."/>
            <person name="Garbe J."/>
        </authorList>
    </citation>
    <scope>NUCLEOTIDE SEQUENCE</scope>
    <source>
        <strain evidence="1">Duluth1</strain>
        <tissue evidence="1">Whole animal</tissue>
    </source>
</reference>
<organism evidence="1 2">
    <name type="scientific">Dreissena polymorpha</name>
    <name type="common">Zebra mussel</name>
    <name type="synonym">Mytilus polymorpha</name>
    <dbReference type="NCBI Taxonomy" id="45954"/>
    <lineage>
        <taxon>Eukaryota</taxon>
        <taxon>Metazoa</taxon>
        <taxon>Spiralia</taxon>
        <taxon>Lophotrochozoa</taxon>
        <taxon>Mollusca</taxon>
        <taxon>Bivalvia</taxon>
        <taxon>Autobranchia</taxon>
        <taxon>Heteroconchia</taxon>
        <taxon>Euheterodonta</taxon>
        <taxon>Imparidentia</taxon>
        <taxon>Neoheterodontei</taxon>
        <taxon>Myida</taxon>
        <taxon>Dreissenoidea</taxon>
        <taxon>Dreissenidae</taxon>
        <taxon>Dreissena</taxon>
    </lineage>
</organism>
<dbReference type="EMBL" id="JAIWYP010000014">
    <property type="protein sequence ID" value="KAH3709770.1"/>
    <property type="molecule type" value="Genomic_DNA"/>
</dbReference>
<evidence type="ECO:0000313" key="1">
    <source>
        <dbReference type="EMBL" id="KAH3709770.1"/>
    </source>
</evidence>
<proteinExistence type="predicted"/>
<dbReference type="AlphaFoldDB" id="A0A9D3YYQ4"/>
<protein>
    <submittedName>
        <fullName evidence="1">Uncharacterized protein</fullName>
    </submittedName>
</protein>
<reference evidence="1" key="1">
    <citation type="journal article" date="2019" name="bioRxiv">
        <title>The Genome of the Zebra Mussel, Dreissena polymorpha: A Resource for Invasive Species Research.</title>
        <authorList>
            <person name="McCartney M.A."/>
            <person name="Auch B."/>
            <person name="Kono T."/>
            <person name="Mallez S."/>
            <person name="Zhang Y."/>
            <person name="Obille A."/>
            <person name="Becker A."/>
            <person name="Abrahante J.E."/>
            <person name="Garbe J."/>
            <person name="Badalamenti J.P."/>
            <person name="Herman A."/>
            <person name="Mangelson H."/>
            <person name="Liachko I."/>
            <person name="Sullivan S."/>
            <person name="Sone E.D."/>
            <person name="Koren S."/>
            <person name="Silverstein K.A.T."/>
            <person name="Beckman K.B."/>
            <person name="Gohl D.M."/>
        </authorList>
    </citation>
    <scope>NUCLEOTIDE SEQUENCE</scope>
    <source>
        <strain evidence="1">Duluth1</strain>
        <tissue evidence="1">Whole animal</tissue>
    </source>
</reference>
<accession>A0A9D3YYQ4</accession>
<sequence length="261" mass="30125">MTTFNDVITTSPHVFWSHIVGSAKVGLCDFEQAVPEEMFADYYLTELQQRDEKLEHKSTRAQHQTSGRKPPYTYAMMMAAAIYASGERTATMKDIIRQLRSWFADTWEISHIAMRKKLAKPRVSSLFYKQTEKARPVKIGVDAEQWMKYLLLRNDYADRLRDLQDELELPNLMDDLAKGRCKPEDVNSGSGLCSGNRSIDIKSAAPNRKRLPMDDMSQPCKRPRLSLPARPSAFVDRDLLHETLYIDGLSEYDFRFDDFDL</sequence>
<evidence type="ECO:0000313" key="2">
    <source>
        <dbReference type="Proteomes" id="UP000828390"/>
    </source>
</evidence>
<gene>
    <name evidence="1" type="ORF">DPMN_069234</name>
</gene>
<comment type="caution">
    <text evidence="1">The sequence shown here is derived from an EMBL/GenBank/DDBJ whole genome shotgun (WGS) entry which is preliminary data.</text>
</comment>
<dbReference type="Proteomes" id="UP000828390">
    <property type="component" value="Unassembled WGS sequence"/>
</dbReference>
<keyword evidence="2" id="KW-1185">Reference proteome</keyword>